<accession>A0A6A5SD98</accession>
<keyword evidence="1" id="KW-0175">Coiled coil</keyword>
<keyword evidence="4" id="KW-1185">Reference proteome</keyword>
<feature type="region of interest" description="Disordered" evidence="2">
    <location>
        <begin position="143"/>
        <end position="173"/>
    </location>
</feature>
<reference evidence="3" key="1">
    <citation type="journal article" date="2020" name="Stud. Mycol.">
        <title>101 Dothideomycetes genomes: a test case for predicting lifestyles and emergence of pathogens.</title>
        <authorList>
            <person name="Haridas S."/>
            <person name="Albert R."/>
            <person name="Binder M."/>
            <person name="Bloem J."/>
            <person name="Labutti K."/>
            <person name="Salamov A."/>
            <person name="Andreopoulos B."/>
            <person name="Baker S."/>
            <person name="Barry K."/>
            <person name="Bills G."/>
            <person name="Bluhm B."/>
            <person name="Cannon C."/>
            <person name="Castanera R."/>
            <person name="Culley D."/>
            <person name="Daum C."/>
            <person name="Ezra D."/>
            <person name="Gonzalez J."/>
            <person name="Henrissat B."/>
            <person name="Kuo A."/>
            <person name="Liang C."/>
            <person name="Lipzen A."/>
            <person name="Lutzoni F."/>
            <person name="Magnuson J."/>
            <person name="Mondo S."/>
            <person name="Nolan M."/>
            <person name="Ohm R."/>
            <person name="Pangilinan J."/>
            <person name="Park H.-J."/>
            <person name="Ramirez L."/>
            <person name="Alfaro M."/>
            <person name="Sun H."/>
            <person name="Tritt A."/>
            <person name="Yoshinaga Y."/>
            <person name="Zwiers L.-H."/>
            <person name="Turgeon B."/>
            <person name="Goodwin S."/>
            <person name="Spatafora J."/>
            <person name="Crous P."/>
            <person name="Grigoriev I."/>
        </authorList>
    </citation>
    <scope>NUCLEOTIDE SEQUENCE</scope>
    <source>
        <strain evidence="3">CBS 161.51</strain>
    </source>
</reference>
<dbReference type="Proteomes" id="UP000800038">
    <property type="component" value="Unassembled WGS sequence"/>
</dbReference>
<proteinExistence type="predicted"/>
<name>A0A6A5SD98_9PLEO</name>
<dbReference type="AlphaFoldDB" id="A0A6A5SD98"/>
<protein>
    <submittedName>
        <fullName evidence="3">Uncharacterized protein</fullName>
    </submittedName>
</protein>
<sequence>MFKPLSSSYSKALTTHLAQGQGLVPIQKGDFFPLFWEAWHASFKNELVLKSFEATRIWPMERDVILKRFNNEASGEAQTGPSALSEGDWRHMERLAVKQQEEHNLQLQKADNKALKQAAKLYKEKIAEEKRVAREVAKKERQCKLAKKLGKRKPSQASSSKTKRQKHVGGAVDCAASAEDVQAAPPKLNSCGRPIRLLHKYNK</sequence>
<evidence type="ECO:0000313" key="4">
    <source>
        <dbReference type="Proteomes" id="UP000800038"/>
    </source>
</evidence>
<organism evidence="3 4">
    <name type="scientific">Clathrospora elynae</name>
    <dbReference type="NCBI Taxonomy" id="706981"/>
    <lineage>
        <taxon>Eukaryota</taxon>
        <taxon>Fungi</taxon>
        <taxon>Dikarya</taxon>
        <taxon>Ascomycota</taxon>
        <taxon>Pezizomycotina</taxon>
        <taxon>Dothideomycetes</taxon>
        <taxon>Pleosporomycetidae</taxon>
        <taxon>Pleosporales</taxon>
        <taxon>Diademaceae</taxon>
        <taxon>Clathrospora</taxon>
    </lineage>
</organism>
<evidence type="ECO:0000256" key="2">
    <source>
        <dbReference type="SAM" id="MobiDB-lite"/>
    </source>
</evidence>
<feature type="compositionally biased region" description="Basic residues" evidence="2">
    <location>
        <begin position="144"/>
        <end position="154"/>
    </location>
</feature>
<gene>
    <name evidence="3" type="ORF">EJ02DRAFT_426464</name>
</gene>
<evidence type="ECO:0000256" key="1">
    <source>
        <dbReference type="SAM" id="Coils"/>
    </source>
</evidence>
<evidence type="ECO:0000313" key="3">
    <source>
        <dbReference type="EMBL" id="KAF1937584.1"/>
    </source>
</evidence>
<feature type="coiled-coil region" evidence="1">
    <location>
        <begin position="98"/>
        <end position="132"/>
    </location>
</feature>
<dbReference type="EMBL" id="ML976132">
    <property type="protein sequence ID" value="KAF1937584.1"/>
    <property type="molecule type" value="Genomic_DNA"/>
</dbReference>